<accession>A0ABR7KVM6</accession>
<dbReference type="PANTHER" id="PTHR46025:SF3">
    <property type="entry name" value="XYLOSYLTRANSFERASE OXT"/>
    <property type="match status" value="1"/>
</dbReference>
<keyword evidence="7" id="KW-0256">Endoplasmic reticulum</keyword>
<keyword evidence="4" id="KW-0808">Transferase</keyword>
<keyword evidence="12" id="KW-1015">Disulfide bond</keyword>
<dbReference type="InterPro" id="IPR003406">
    <property type="entry name" value="Glyco_trans_14"/>
</dbReference>
<dbReference type="RefSeq" id="WP_187072538.1">
    <property type="nucleotide sequence ID" value="NZ_JACRYL010000016.1"/>
</dbReference>
<keyword evidence="6" id="KW-0479">Metal-binding</keyword>
<keyword evidence="16" id="KW-1185">Reference proteome</keyword>
<protein>
    <recommendedName>
        <fullName evidence="14">Peptide O-xylosyltransferase</fullName>
    </recommendedName>
</protein>
<evidence type="ECO:0000256" key="14">
    <source>
        <dbReference type="ARBA" id="ARBA00042865"/>
    </source>
</evidence>
<keyword evidence="10" id="KW-0333">Golgi apparatus</keyword>
<reference evidence="15 16" key="1">
    <citation type="submission" date="2020-08" db="EMBL/GenBank/DDBJ databases">
        <authorList>
            <person name="Sun Q."/>
            <person name="Inoue M."/>
        </authorList>
    </citation>
    <scope>NUCLEOTIDE SEQUENCE [LARGE SCALE GENOMIC DNA]</scope>
    <source>
        <strain evidence="15 16">CCM 8938</strain>
    </source>
</reference>
<keyword evidence="3" id="KW-0328">Glycosyltransferase</keyword>
<evidence type="ECO:0000256" key="3">
    <source>
        <dbReference type="ARBA" id="ARBA00022676"/>
    </source>
</evidence>
<proteinExistence type="predicted"/>
<evidence type="ECO:0000256" key="2">
    <source>
        <dbReference type="ARBA" id="ARBA00004648"/>
    </source>
</evidence>
<evidence type="ECO:0000256" key="10">
    <source>
        <dbReference type="ARBA" id="ARBA00023034"/>
    </source>
</evidence>
<evidence type="ECO:0000313" key="16">
    <source>
        <dbReference type="Proteomes" id="UP000652755"/>
    </source>
</evidence>
<evidence type="ECO:0000256" key="12">
    <source>
        <dbReference type="ARBA" id="ARBA00023157"/>
    </source>
</evidence>
<dbReference type="EMBL" id="JACRYL010000016">
    <property type="protein sequence ID" value="MBC6112112.1"/>
    <property type="molecule type" value="Genomic_DNA"/>
</dbReference>
<comment type="caution">
    <text evidence="15">The sequence shown here is derived from an EMBL/GenBank/DDBJ whole genome shotgun (WGS) entry which is preliminary data.</text>
</comment>
<name>A0ABR7KVM6_9SPHI</name>
<comment type="subcellular location">
    <subcellularLocation>
        <location evidence="2">Endoplasmic reticulum membrane</location>
        <topology evidence="2">Single-pass type II membrane protein</topology>
    </subcellularLocation>
    <subcellularLocation>
        <location evidence="1">Golgi apparatus membrane</location>
        <topology evidence="1">Single-pass type II membrane protein</topology>
    </subcellularLocation>
</comment>
<evidence type="ECO:0000256" key="8">
    <source>
        <dbReference type="ARBA" id="ARBA00022968"/>
    </source>
</evidence>
<evidence type="ECO:0000256" key="4">
    <source>
        <dbReference type="ARBA" id="ARBA00022679"/>
    </source>
</evidence>
<keyword evidence="8" id="KW-0735">Signal-anchor</keyword>
<sequence length="283" mass="33356">MRIAHIIMVHKNPDQLLRLIKRLEHPKTDIFIHVDAKVPIENFSIIRDLKNVYFIKNRVKCNWGGNSLSRGIIAALEEVANQSVKYDFINLLSAQDYPLNNAESIYNYLSLHVGTNFISYEESNESEWWVSARSRFEKYHLTDFNFKWKYFFERILNKVAPKRKFPVEMQLYGGSKSTWWTINGECAVEITDNIAKDRKLKTFLKYCWGTDEFVIPSLIMNSKYKNKTINNNLRYIDWSEGNAHPKLLTTEDFERLKNSDNLFARKFDSDQDSKILDMIDDKG</sequence>
<organism evidence="15 16">
    <name type="scientific">Pedobacter fastidiosus</name>
    <dbReference type="NCBI Taxonomy" id="2765361"/>
    <lineage>
        <taxon>Bacteria</taxon>
        <taxon>Pseudomonadati</taxon>
        <taxon>Bacteroidota</taxon>
        <taxon>Sphingobacteriia</taxon>
        <taxon>Sphingobacteriales</taxon>
        <taxon>Sphingobacteriaceae</taxon>
        <taxon>Pedobacter</taxon>
    </lineage>
</organism>
<evidence type="ECO:0000256" key="6">
    <source>
        <dbReference type="ARBA" id="ARBA00022723"/>
    </source>
</evidence>
<evidence type="ECO:0000313" key="15">
    <source>
        <dbReference type="EMBL" id="MBC6112112.1"/>
    </source>
</evidence>
<dbReference type="PANTHER" id="PTHR46025">
    <property type="entry name" value="XYLOSYLTRANSFERASE OXT"/>
    <property type="match status" value="1"/>
</dbReference>
<dbReference type="InterPro" id="IPR043538">
    <property type="entry name" value="XYLT"/>
</dbReference>
<keyword evidence="13" id="KW-0325">Glycoprotein</keyword>
<keyword evidence="11" id="KW-0472">Membrane</keyword>
<keyword evidence="9" id="KW-1133">Transmembrane helix</keyword>
<gene>
    <name evidence="15" type="ORF">H7U22_16940</name>
</gene>
<evidence type="ECO:0000256" key="11">
    <source>
        <dbReference type="ARBA" id="ARBA00023136"/>
    </source>
</evidence>
<dbReference type="Proteomes" id="UP000652755">
    <property type="component" value="Unassembled WGS sequence"/>
</dbReference>
<evidence type="ECO:0000256" key="5">
    <source>
        <dbReference type="ARBA" id="ARBA00022692"/>
    </source>
</evidence>
<evidence type="ECO:0000256" key="7">
    <source>
        <dbReference type="ARBA" id="ARBA00022824"/>
    </source>
</evidence>
<evidence type="ECO:0000256" key="1">
    <source>
        <dbReference type="ARBA" id="ARBA00004323"/>
    </source>
</evidence>
<evidence type="ECO:0000256" key="13">
    <source>
        <dbReference type="ARBA" id="ARBA00023180"/>
    </source>
</evidence>
<dbReference type="Pfam" id="PF02485">
    <property type="entry name" value="Branch"/>
    <property type="match status" value="1"/>
</dbReference>
<evidence type="ECO:0000256" key="9">
    <source>
        <dbReference type="ARBA" id="ARBA00022989"/>
    </source>
</evidence>
<keyword evidence="5" id="KW-0812">Transmembrane</keyword>